<reference evidence="1 2" key="1">
    <citation type="submission" date="2023-07" db="EMBL/GenBank/DDBJ databases">
        <title>Functional and genomic diversity of the sorghum phyllosphere microbiome.</title>
        <authorList>
            <person name="Shade A."/>
        </authorList>
    </citation>
    <scope>NUCLEOTIDE SEQUENCE [LARGE SCALE GENOMIC DNA]</scope>
    <source>
        <strain evidence="1 2">SORGH_AS_1126</strain>
    </source>
</reference>
<gene>
    <name evidence="1" type="ORF">QE408_003887</name>
</gene>
<sequence length="91" mass="10429">MRHRRGIDLMGADDEIAGQKTKDVTFADLPEWYSISGKCGGCGEVSMLERWELERRFGKSQQLKPLEQKLRCDRCGNQTGNHFVFGHLSRD</sequence>
<proteinExistence type="predicted"/>
<dbReference type="RefSeq" id="WP_306933926.1">
    <property type="nucleotide sequence ID" value="NZ_JAUTBL010000002.1"/>
</dbReference>
<accession>A0ABU0UP78</accession>
<dbReference type="Proteomes" id="UP001224781">
    <property type="component" value="Unassembled WGS sequence"/>
</dbReference>
<evidence type="ECO:0000313" key="2">
    <source>
        <dbReference type="Proteomes" id="UP001224781"/>
    </source>
</evidence>
<protein>
    <submittedName>
        <fullName evidence="1">Uncharacterized protein</fullName>
    </submittedName>
</protein>
<dbReference type="EMBL" id="JAUTBL010000002">
    <property type="protein sequence ID" value="MDQ1186744.1"/>
    <property type="molecule type" value="Genomic_DNA"/>
</dbReference>
<evidence type="ECO:0000313" key="1">
    <source>
        <dbReference type="EMBL" id="MDQ1186744.1"/>
    </source>
</evidence>
<comment type="caution">
    <text evidence="1">The sequence shown here is derived from an EMBL/GenBank/DDBJ whole genome shotgun (WGS) entry which is preliminary data.</text>
</comment>
<keyword evidence="2" id="KW-1185">Reference proteome</keyword>
<organism evidence="1 2">
    <name type="scientific">Agrobacterium larrymoorei</name>
    <dbReference type="NCBI Taxonomy" id="160699"/>
    <lineage>
        <taxon>Bacteria</taxon>
        <taxon>Pseudomonadati</taxon>
        <taxon>Pseudomonadota</taxon>
        <taxon>Alphaproteobacteria</taxon>
        <taxon>Hyphomicrobiales</taxon>
        <taxon>Rhizobiaceae</taxon>
        <taxon>Rhizobium/Agrobacterium group</taxon>
        <taxon>Agrobacterium</taxon>
    </lineage>
</organism>
<name>A0ABU0UP78_9HYPH</name>